<organism evidence="1 2">
    <name type="scientific">Bosea lupini</name>
    <dbReference type="NCBI Taxonomy" id="1036779"/>
    <lineage>
        <taxon>Bacteria</taxon>
        <taxon>Pseudomonadati</taxon>
        <taxon>Pseudomonadota</taxon>
        <taxon>Alphaproteobacteria</taxon>
        <taxon>Hyphomicrobiales</taxon>
        <taxon>Boseaceae</taxon>
        <taxon>Bosea</taxon>
    </lineage>
</organism>
<dbReference type="EMBL" id="FOAN01000001">
    <property type="protein sequence ID" value="SEK48974.1"/>
    <property type="molecule type" value="Genomic_DNA"/>
</dbReference>
<dbReference type="InterPro" id="IPR027417">
    <property type="entry name" value="P-loop_NTPase"/>
</dbReference>
<dbReference type="GO" id="GO:0003688">
    <property type="term" value="F:DNA replication origin binding"/>
    <property type="evidence" value="ECO:0007669"/>
    <property type="project" value="TreeGrafter"/>
</dbReference>
<dbReference type="GO" id="GO:0005886">
    <property type="term" value="C:plasma membrane"/>
    <property type="evidence" value="ECO:0007669"/>
    <property type="project" value="TreeGrafter"/>
</dbReference>
<dbReference type="STRING" id="1036779.SAMN04515666_101644"/>
<evidence type="ECO:0000313" key="1">
    <source>
        <dbReference type="EMBL" id="SEK48974.1"/>
    </source>
</evidence>
<protein>
    <recommendedName>
        <fullName evidence="3">DnaA protein</fullName>
    </recommendedName>
</protein>
<reference evidence="2" key="1">
    <citation type="submission" date="2016-10" db="EMBL/GenBank/DDBJ databases">
        <authorList>
            <person name="Varghese N."/>
            <person name="Submissions S."/>
        </authorList>
    </citation>
    <scope>NUCLEOTIDE SEQUENCE [LARGE SCALE GENOMIC DNA]</scope>
    <source>
        <strain evidence="2">LMG 26383,CCUG 61248,R- 45681</strain>
    </source>
</reference>
<dbReference type="AlphaFoldDB" id="A0A1H7HFF8"/>
<dbReference type="Proteomes" id="UP000199664">
    <property type="component" value="Unassembled WGS sequence"/>
</dbReference>
<dbReference type="PANTHER" id="PTHR30050">
    <property type="entry name" value="CHROMOSOMAL REPLICATION INITIATOR PROTEIN DNAA"/>
    <property type="match status" value="1"/>
</dbReference>
<dbReference type="RefSeq" id="WP_091829664.1">
    <property type="nucleotide sequence ID" value="NZ_FOAN01000001.1"/>
</dbReference>
<dbReference type="OrthoDB" id="7390113at2"/>
<dbReference type="GO" id="GO:0006270">
    <property type="term" value="P:DNA replication initiation"/>
    <property type="evidence" value="ECO:0007669"/>
    <property type="project" value="TreeGrafter"/>
</dbReference>
<sequence length="232" mass="25195">MSSFEPPVKPRQLAFDLPVDARHGVEDFLVGPSNEQAYGLIESWPGWPASWLRLVGPEGAGKTHLAAIWAARAHAWTLPAAELDEAKVPHLASGGALVIEDCDRAPLDEPALFHLLNATKARGASVLLTARTEPGQWGLKVPDLLSRLRLAPQAEIAPPDDALLRALLVKLFVDRQLIVDTGTIEALALRMERSFAAARDLVDALDKLSLERGRRVTRAMATEVVASLFPDE</sequence>
<proteinExistence type="predicted"/>
<gene>
    <name evidence="1" type="ORF">SAMN04515666_101644</name>
</gene>
<dbReference type="SUPFAM" id="SSF52540">
    <property type="entry name" value="P-loop containing nucleoside triphosphate hydrolases"/>
    <property type="match status" value="1"/>
</dbReference>
<dbReference type="Gene3D" id="1.10.8.60">
    <property type="match status" value="1"/>
</dbReference>
<accession>A0A1H7HFF8</accession>
<keyword evidence="2" id="KW-1185">Reference proteome</keyword>
<evidence type="ECO:0008006" key="3">
    <source>
        <dbReference type="Google" id="ProtNLM"/>
    </source>
</evidence>
<name>A0A1H7HFF8_9HYPH</name>
<dbReference type="PANTHER" id="PTHR30050:SF5">
    <property type="entry name" value="DNAA REGULATORY INACTIVATOR HDA"/>
    <property type="match status" value="1"/>
</dbReference>
<evidence type="ECO:0000313" key="2">
    <source>
        <dbReference type="Proteomes" id="UP000199664"/>
    </source>
</evidence>
<dbReference type="Gene3D" id="3.40.50.300">
    <property type="entry name" value="P-loop containing nucleotide triphosphate hydrolases"/>
    <property type="match status" value="1"/>
</dbReference>